<name>A0A813DYW1_POLGL</name>
<accession>A0A813DYW1</accession>
<evidence type="ECO:0000313" key="3">
    <source>
        <dbReference type="Proteomes" id="UP000654075"/>
    </source>
</evidence>
<feature type="compositionally biased region" description="Low complexity" evidence="1">
    <location>
        <begin position="286"/>
        <end position="339"/>
    </location>
</feature>
<dbReference type="PANTHER" id="PTHR36911">
    <property type="entry name" value="LIM ZINC-BINDING DOMAIN-CONTAINING PROTEIN-RELATED"/>
    <property type="match status" value="1"/>
</dbReference>
<feature type="compositionally biased region" description="Pro residues" evidence="1">
    <location>
        <begin position="342"/>
        <end position="355"/>
    </location>
</feature>
<feature type="compositionally biased region" description="Low complexity" evidence="1">
    <location>
        <begin position="89"/>
        <end position="151"/>
    </location>
</feature>
<proteinExistence type="predicted"/>
<sequence length="403" mass="42725">MACCPAAGEHLFGAELSASESLEPWQRVALQGFERRTESCRTLLGELFATDQTSLRTGRGSRGSGLTTCTPILHGSSSGSGCPAEPAQSSSFRGYNNNGNNQSNNQTTSNINNNNNQFNNQTTSNNNIKNSNNSNSSSSRGYGTSARRSSGGVASQGPRVAAPRHPVPSVPASTRAVAAHGGGNAALLQLVLRRPGRSQLGTCCWMPWPWACPLVRQRRPRQPSAMAEPPPPLRAAPPSSPALRGALTPSQVEAASACAFAELGFVGGSSCSSLASPGRQPPPLPNSHNNITNNKNLKHNNSNNGKITSNNNDNNNNITSNNSNNNNIKNNNNTNNNSNTPPYLPFEPTCTPPPLRSWTSSASSRASPANRMLATGLCDLVAGMRQALDEIHEVRRPAWSELR</sequence>
<gene>
    <name evidence="2" type="ORF">PGLA1383_LOCUS12470</name>
</gene>
<organism evidence="2 3">
    <name type="scientific">Polarella glacialis</name>
    <name type="common">Dinoflagellate</name>
    <dbReference type="NCBI Taxonomy" id="89957"/>
    <lineage>
        <taxon>Eukaryota</taxon>
        <taxon>Sar</taxon>
        <taxon>Alveolata</taxon>
        <taxon>Dinophyceae</taxon>
        <taxon>Suessiales</taxon>
        <taxon>Suessiaceae</taxon>
        <taxon>Polarella</taxon>
    </lineage>
</organism>
<protein>
    <submittedName>
        <fullName evidence="2">Uncharacterized protein</fullName>
    </submittedName>
</protein>
<feature type="compositionally biased region" description="Pro residues" evidence="1">
    <location>
        <begin position="228"/>
        <end position="240"/>
    </location>
</feature>
<feature type="region of interest" description="Disordered" evidence="1">
    <location>
        <begin position="271"/>
        <end position="368"/>
    </location>
</feature>
<dbReference type="Proteomes" id="UP000654075">
    <property type="component" value="Unassembled WGS sequence"/>
</dbReference>
<evidence type="ECO:0000256" key="1">
    <source>
        <dbReference type="SAM" id="MobiDB-lite"/>
    </source>
</evidence>
<feature type="compositionally biased region" description="Low complexity" evidence="1">
    <location>
        <begin position="55"/>
        <end position="68"/>
    </location>
</feature>
<dbReference type="PANTHER" id="PTHR36911:SF1">
    <property type="entry name" value="LIM ZINC-BINDING DOMAIN-CONTAINING PROTEIN"/>
    <property type="match status" value="1"/>
</dbReference>
<feature type="region of interest" description="Disordered" evidence="1">
    <location>
        <begin position="55"/>
        <end position="171"/>
    </location>
</feature>
<dbReference type="AlphaFoldDB" id="A0A813DYW1"/>
<dbReference type="EMBL" id="CAJNNV010006646">
    <property type="protein sequence ID" value="CAE8593886.1"/>
    <property type="molecule type" value="Genomic_DNA"/>
</dbReference>
<feature type="compositionally biased region" description="Low complexity" evidence="1">
    <location>
        <begin position="356"/>
        <end position="368"/>
    </location>
</feature>
<feature type="region of interest" description="Disordered" evidence="1">
    <location>
        <begin position="221"/>
        <end position="248"/>
    </location>
</feature>
<evidence type="ECO:0000313" key="2">
    <source>
        <dbReference type="EMBL" id="CAE8593886.1"/>
    </source>
</evidence>
<comment type="caution">
    <text evidence="2">The sequence shown here is derived from an EMBL/GenBank/DDBJ whole genome shotgun (WGS) entry which is preliminary data.</text>
</comment>
<keyword evidence="3" id="KW-1185">Reference proteome</keyword>
<reference evidence="2" key="1">
    <citation type="submission" date="2021-02" db="EMBL/GenBank/DDBJ databases">
        <authorList>
            <person name="Dougan E. K."/>
            <person name="Rhodes N."/>
            <person name="Thang M."/>
            <person name="Chan C."/>
        </authorList>
    </citation>
    <scope>NUCLEOTIDE SEQUENCE</scope>
</reference>